<gene>
    <name evidence="1" type="ORF">YZ82_08510</name>
</gene>
<keyword evidence="1" id="KW-0378">Hydrolase</keyword>
<keyword evidence="1" id="KW-0255">Endonuclease</keyword>
<accession>A0A562X7E9</accession>
<dbReference type="GO" id="GO:0004519">
    <property type="term" value="F:endonuclease activity"/>
    <property type="evidence" value="ECO:0007669"/>
    <property type="project" value="UniProtKB-KW"/>
</dbReference>
<proteinExistence type="predicted"/>
<dbReference type="EMBL" id="VOAP01000029">
    <property type="protein sequence ID" value="TWO18037.1"/>
    <property type="molecule type" value="Genomic_DNA"/>
</dbReference>
<dbReference type="Proteomes" id="UP000321812">
    <property type="component" value="Unassembled WGS sequence"/>
</dbReference>
<reference evidence="1 2" key="1">
    <citation type="submission" date="2019-07" db="EMBL/GenBank/DDBJ databases">
        <title>Rapid identification of Enteric Bacteria from Whole Genome Sequences (WGS) using Average Nucleotide Identity (ANI).</title>
        <authorList>
            <person name="Lane C."/>
        </authorList>
    </citation>
    <scope>NUCLEOTIDE SEQUENCE [LARGE SCALE GENOMIC DNA]</scope>
    <source>
        <strain evidence="1 2">D2411</strain>
    </source>
</reference>
<keyword evidence="1" id="KW-0540">Nuclease</keyword>
<organism evidence="1 2">
    <name type="scientific">Campylobacter hyointestinalis</name>
    <dbReference type="NCBI Taxonomy" id="198"/>
    <lineage>
        <taxon>Bacteria</taxon>
        <taxon>Pseudomonadati</taxon>
        <taxon>Campylobacterota</taxon>
        <taxon>Epsilonproteobacteria</taxon>
        <taxon>Campylobacterales</taxon>
        <taxon>Campylobacteraceae</taxon>
        <taxon>Campylobacter</taxon>
    </lineage>
</organism>
<sequence length="44" mass="5168">MAKVDFVKIDEARFVEVCRLYFIWKDLNNSIKSWTSRGGGLMSR</sequence>
<evidence type="ECO:0000313" key="2">
    <source>
        <dbReference type="Proteomes" id="UP000321812"/>
    </source>
</evidence>
<comment type="caution">
    <text evidence="1">The sequence shown here is derived from an EMBL/GenBank/DDBJ whole genome shotgun (WGS) entry which is preliminary data.</text>
</comment>
<protein>
    <submittedName>
        <fullName evidence="1">Bsp6I family restriction endonuclease</fullName>
    </submittedName>
</protein>
<dbReference type="AlphaFoldDB" id="A0A562X7E9"/>
<dbReference type="RefSeq" id="WP_147497636.1">
    <property type="nucleotide sequence ID" value="NZ_VOAP01000029.1"/>
</dbReference>
<name>A0A562X7E9_CAMHY</name>
<evidence type="ECO:0000313" key="1">
    <source>
        <dbReference type="EMBL" id="TWO18037.1"/>
    </source>
</evidence>